<reference evidence="2 3" key="1">
    <citation type="journal article" date="2011" name="Science">
        <title>The Selaginella genome identifies genetic changes associated with the evolution of vascular plants.</title>
        <authorList>
            <person name="Banks J.A."/>
            <person name="Nishiyama T."/>
            <person name="Hasebe M."/>
            <person name="Bowman J.L."/>
            <person name="Gribskov M."/>
            <person name="dePamphilis C."/>
            <person name="Albert V.A."/>
            <person name="Aono N."/>
            <person name="Aoyama T."/>
            <person name="Ambrose B.A."/>
            <person name="Ashton N.W."/>
            <person name="Axtell M.J."/>
            <person name="Barker E."/>
            <person name="Barker M.S."/>
            <person name="Bennetzen J.L."/>
            <person name="Bonawitz N.D."/>
            <person name="Chapple C."/>
            <person name="Cheng C."/>
            <person name="Correa L.G."/>
            <person name="Dacre M."/>
            <person name="DeBarry J."/>
            <person name="Dreyer I."/>
            <person name="Elias M."/>
            <person name="Engstrom E.M."/>
            <person name="Estelle M."/>
            <person name="Feng L."/>
            <person name="Finet C."/>
            <person name="Floyd S.K."/>
            <person name="Frommer W.B."/>
            <person name="Fujita T."/>
            <person name="Gramzow L."/>
            <person name="Gutensohn M."/>
            <person name="Harholt J."/>
            <person name="Hattori M."/>
            <person name="Heyl A."/>
            <person name="Hirai T."/>
            <person name="Hiwatashi Y."/>
            <person name="Ishikawa M."/>
            <person name="Iwata M."/>
            <person name="Karol K.G."/>
            <person name="Koehler B."/>
            <person name="Kolukisaoglu U."/>
            <person name="Kubo M."/>
            <person name="Kurata T."/>
            <person name="Lalonde S."/>
            <person name="Li K."/>
            <person name="Li Y."/>
            <person name="Litt A."/>
            <person name="Lyons E."/>
            <person name="Manning G."/>
            <person name="Maruyama T."/>
            <person name="Michael T.P."/>
            <person name="Mikami K."/>
            <person name="Miyazaki S."/>
            <person name="Morinaga S."/>
            <person name="Murata T."/>
            <person name="Mueller-Roeber B."/>
            <person name="Nelson D.R."/>
            <person name="Obara M."/>
            <person name="Oguri Y."/>
            <person name="Olmstead R.G."/>
            <person name="Onodera N."/>
            <person name="Petersen B.L."/>
            <person name="Pils B."/>
            <person name="Prigge M."/>
            <person name="Rensing S.A."/>
            <person name="Riano-Pachon D.M."/>
            <person name="Roberts A.W."/>
            <person name="Sato Y."/>
            <person name="Scheller H.V."/>
            <person name="Schulz B."/>
            <person name="Schulz C."/>
            <person name="Shakirov E.V."/>
            <person name="Shibagaki N."/>
            <person name="Shinohara N."/>
            <person name="Shippen D.E."/>
            <person name="Soerensen I."/>
            <person name="Sotooka R."/>
            <person name="Sugimoto N."/>
            <person name="Sugita M."/>
            <person name="Sumikawa N."/>
            <person name="Tanurdzic M."/>
            <person name="Theissen G."/>
            <person name="Ulvskov P."/>
            <person name="Wakazuki S."/>
            <person name="Weng J.K."/>
            <person name="Willats W.W."/>
            <person name="Wipf D."/>
            <person name="Wolf P.G."/>
            <person name="Yang L."/>
            <person name="Zimmer A.D."/>
            <person name="Zhu Q."/>
            <person name="Mitros T."/>
            <person name="Hellsten U."/>
            <person name="Loque D."/>
            <person name="Otillar R."/>
            <person name="Salamov A."/>
            <person name="Schmutz J."/>
            <person name="Shapiro H."/>
            <person name="Lindquist E."/>
            <person name="Lucas S."/>
            <person name="Rokhsar D."/>
            <person name="Grigoriev I.V."/>
        </authorList>
    </citation>
    <scope>NUCLEOTIDE SEQUENCE [LARGE SCALE GENOMIC DNA]</scope>
</reference>
<dbReference type="Gramene" id="EFJ33378">
    <property type="protein sequence ID" value="EFJ33378"/>
    <property type="gene ID" value="SELMODRAFT_407132"/>
</dbReference>
<name>D8R405_SELML</name>
<evidence type="ECO:0000313" key="2">
    <source>
        <dbReference type="EMBL" id="EFJ33378.1"/>
    </source>
</evidence>
<proteinExistence type="predicted"/>
<feature type="region of interest" description="Disordered" evidence="1">
    <location>
        <begin position="1"/>
        <end position="38"/>
    </location>
</feature>
<dbReference type="AlphaFoldDB" id="D8R405"/>
<dbReference type="KEGG" id="smo:SELMODRAFT_407132"/>
<sequence length="133" mass="14847">MHDEWTDRSPRPGDDRDDASRDTDVAPQHRERRESAARVLMPPPRAMNMVLRNVSVARNNCNVSYSSSTSDDAMLSCNSSLGISSEVIKVTDPEAFVEFVSAGESLSTFSDHSNDSYNDTVDEKRKKKLKLPL</sequence>
<gene>
    <name evidence="2" type="ORF">SELMODRAFT_407132</name>
</gene>
<dbReference type="InParanoid" id="D8R405"/>
<feature type="region of interest" description="Disordered" evidence="1">
    <location>
        <begin position="107"/>
        <end position="133"/>
    </location>
</feature>
<protein>
    <submittedName>
        <fullName evidence="2">Uncharacterized protein</fullName>
    </submittedName>
</protein>
<dbReference type="EMBL" id="GL377571">
    <property type="protein sequence ID" value="EFJ33378.1"/>
    <property type="molecule type" value="Genomic_DNA"/>
</dbReference>
<dbReference type="HOGENOM" id="CLU_1910269_0_0_1"/>
<organism evidence="3">
    <name type="scientific">Selaginella moellendorffii</name>
    <name type="common">Spikemoss</name>
    <dbReference type="NCBI Taxonomy" id="88036"/>
    <lineage>
        <taxon>Eukaryota</taxon>
        <taxon>Viridiplantae</taxon>
        <taxon>Streptophyta</taxon>
        <taxon>Embryophyta</taxon>
        <taxon>Tracheophyta</taxon>
        <taxon>Lycopodiopsida</taxon>
        <taxon>Selaginellales</taxon>
        <taxon>Selaginellaceae</taxon>
        <taxon>Selaginella</taxon>
    </lineage>
</organism>
<keyword evidence="3" id="KW-1185">Reference proteome</keyword>
<feature type="compositionally biased region" description="Basic and acidic residues" evidence="1">
    <location>
        <begin position="1"/>
        <end position="36"/>
    </location>
</feature>
<dbReference type="Proteomes" id="UP000001514">
    <property type="component" value="Unassembled WGS sequence"/>
</dbReference>
<accession>D8R405</accession>
<evidence type="ECO:0000256" key="1">
    <source>
        <dbReference type="SAM" id="MobiDB-lite"/>
    </source>
</evidence>
<feature type="compositionally biased region" description="Polar residues" evidence="1">
    <location>
        <begin position="107"/>
        <end position="119"/>
    </location>
</feature>
<evidence type="ECO:0000313" key="3">
    <source>
        <dbReference type="Proteomes" id="UP000001514"/>
    </source>
</evidence>